<feature type="compositionally biased region" description="Basic and acidic residues" evidence="7">
    <location>
        <begin position="935"/>
        <end position="945"/>
    </location>
</feature>
<dbReference type="InterPro" id="IPR023827">
    <property type="entry name" value="Peptidase_S8_Asp-AS"/>
</dbReference>
<comment type="similarity">
    <text evidence="1 5 6">Belongs to the peptidase S8 family.</text>
</comment>
<keyword evidence="2 5" id="KW-0645">Protease</keyword>
<dbReference type="PROSITE" id="PS00138">
    <property type="entry name" value="SUBTILASE_SER"/>
    <property type="match status" value="1"/>
</dbReference>
<dbReference type="PROSITE" id="PS00136">
    <property type="entry name" value="SUBTILASE_ASP"/>
    <property type="match status" value="1"/>
</dbReference>
<feature type="active site" description="Charge relay system" evidence="5">
    <location>
        <position position="384"/>
    </location>
</feature>
<dbReference type="InterPro" id="IPR036852">
    <property type="entry name" value="Peptidase_S8/S53_dom_sf"/>
</dbReference>
<evidence type="ECO:0000256" key="3">
    <source>
        <dbReference type="ARBA" id="ARBA00022801"/>
    </source>
</evidence>
<organism evidence="10 11">
    <name type="scientific">Streptomyces chryseus</name>
    <dbReference type="NCBI Taxonomy" id="68186"/>
    <lineage>
        <taxon>Bacteria</taxon>
        <taxon>Bacillati</taxon>
        <taxon>Actinomycetota</taxon>
        <taxon>Actinomycetes</taxon>
        <taxon>Kitasatosporales</taxon>
        <taxon>Streptomycetaceae</taxon>
        <taxon>Streptomyces</taxon>
    </lineage>
</organism>
<dbReference type="InterPro" id="IPR023828">
    <property type="entry name" value="Peptidase_S8_Ser-AS"/>
</dbReference>
<feature type="domain" description="Peptidase S8/S53" evidence="9">
    <location>
        <begin position="200"/>
        <end position="619"/>
    </location>
</feature>
<keyword evidence="8" id="KW-0732">Signal</keyword>
<dbReference type="Pfam" id="PF00082">
    <property type="entry name" value="Peptidase_S8"/>
    <property type="match status" value="1"/>
</dbReference>
<evidence type="ECO:0000256" key="8">
    <source>
        <dbReference type="SAM" id="SignalP"/>
    </source>
</evidence>
<feature type="region of interest" description="Disordered" evidence="7">
    <location>
        <begin position="930"/>
        <end position="950"/>
    </location>
</feature>
<feature type="signal peptide" evidence="8">
    <location>
        <begin position="1"/>
        <end position="38"/>
    </location>
</feature>
<dbReference type="GO" id="GO:0008233">
    <property type="term" value="F:peptidase activity"/>
    <property type="evidence" value="ECO:0007669"/>
    <property type="project" value="UniProtKB-KW"/>
</dbReference>
<evidence type="ECO:0000256" key="6">
    <source>
        <dbReference type="RuleBase" id="RU003355"/>
    </source>
</evidence>
<dbReference type="InterPro" id="IPR050131">
    <property type="entry name" value="Peptidase_S8_subtilisin-like"/>
</dbReference>
<reference evidence="11" key="1">
    <citation type="journal article" date="2019" name="Int. J. Syst. Evol. Microbiol.">
        <title>The Global Catalogue of Microorganisms (GCM) 10K type strain sequencing project: providing services to taxonomists for standard genome sequencing and annotation.</title>
        <authorList>
            <consortium name="The Broad Institute Genomics Platform"/>
            <consortium name="The Broad Institute Genome Sequencing Center for Infectious Disease"/>
            <person name="Wu L."/>
            <person name="Ma J."/>
        </authorList>
    </citation>
    <scope>NUCLEOTIDE SEQUENCE [LARGE SCALE GENOMIC DNA]</scope>
    <source>
        <strain evidence="11">JCM 4737</strain>
    </source>
</reference>
<dbReference type="Gene3D" id="2.60.120.380">
    <property type="match status" value="1"/>
</dbReference>
<proteinExistence type="inferred from homology"/>
<dbReference type="SUPFAM" id="SSF52743">
    <property type="entry name" value="Subtilisin-like"/>
    <property type="match status" value="1"/>
</dbReference>
<dbReference type="PANTHER" id="PTHR43806:SF11">
    <property type="entry name" value="CEREVISIN-RELATED"/>
    <property type="match status" value="1"/>
</dbReference>
<evidence type="ECO:0000256" key="2">
    <source>
        <dbReference type="ARBA" id="ARBA00022670"/>
    </source>
</evidence>
<name>A0ABQ3DEV1_9ACTN</name>
<dbReference type="PRINTS" id="PR00723">
    <property type="entry name" value="SUBTILISIN"/>
</dbReference>
<gene>
    <name evidence="10" type="ORF">GCM10010346_08700</name>
</gene>
<dbReference type="PROSITE" id="PS51892">
    <property type="entry name" value="SUBTILASE"/>
    <property type="match status" value="1"/>
</dbReference>
<keyword evidence="3 5" id="KW-0378">Hydrolase</keyword>
<evidence type="ECO:0000313" key="11">
    <source>
        <dbReference type="Proteomes" id="UP000599437"/>
    </source>
</evidence>
<dbReference type="Gene3D" id="3.40.50.200">
    <property type="entry name" value="Peptidase S8/S53 domain"/>
    <property type="match status" value="2"/>
</dbReference>
<evidence type="ECO:0000256" key="5">
    <source>
        <dbReference type="PROSITE-ProRule" id="PRU01240"/>
    </source>
</evidence>
<dbReference type="GO" id="GO:0006508">
    <property type="term" value="P:proteolysis"/>
    <property type="evidence" value="ECO:0007669"/>
    <property type="project" value="UniProtKB-KW"/>
</dbReference>
<dbReference type="PANTHER" id="PTHR43806">
    <property type="entry name" value="PEPTIDASE S8"/>
    <property type="match status" value="1"/>
</dbReference>
<evidence type="ECO:0000313" key="10">
    <source>
        <dbReference type="EMBL" id="GHA88120.1"/>
    </source>
</evidence>
<feature type="region of interest" description="Disordered" evidence="7">
    <location>
        <begin position="148"/>
        <end position="187"/>
    </location>
</feature>
<sequence>MTLESSGSIPGARPAARIALAAGLVAALCAAAPLPAMAAGADDPRSTTPAPKSAAAKLGSADAQLLADAEADGAKSVTLMVATAPGATEQVAQQLDAVQGGLVGRTDDKLGYVRATLPTGAADKAIKAAAKLSSVHAIDLKQEIALDDPTPAADRGKGARTAAQGTYPAPGKRTPAENPYNPSFETGAVDFVEDNPKADGRGVTIGILDSGVDLGHPALQKTTTGERKIVDWVTATDPVADGDGTWRRMTAAVDGPTFAIADRTWSAPAGSYRFNLFREDATKGGDMAGDLNRDGDTTDVWGVLYDATAGTVRVDLDNDADFGDEEAMKPYKDGHQVRYFGKDDPATDVVEQIPFVAEIRKDVVYNAAGAKADYVNIGVIEGSHGTHVAGITAANSLFGGRMNGAAPGAKLVSSRACTWSGGCTNVALTEGMIDLVTKRGVDIVNMSIGGLPALNDGNNARAELYTRLIDTYGVQLVISAGNSGPGTNTIGDPSLADKVISVGASISKETWAANYGSAVSKKYAMMPFSSRGPREDGGFAPTISAPGASINTTQTWSPGGPVAEAGYQLPAGYSMLQGTSMASPQAAGASALLLSAAKQKNIELTPAKLRTALVSQADHIKGFQPHEEGAGLINIVDAWKSIRKNASAHEYTVKAPVDTAIDQFLKTPGFGTGLYDREGGLKAGQKKVYDLTLTRTTGPAGAVRHELHFENNDGTFKIVGDDVVRLPLNEPVTVKVSAQPRAKGIHSAILEVSDKATEGIDKQILTTVVAAEALAQPSYAFSATGSVQRNAPKSYFVNVPEGAKSLEVALGGLAEGSQTRFISIHPYGVPSDPTSTVNCYPNYTNPANTCRPDVRSYPNPQAGVWEIEVESRRTSPVLDNPYKLDVTVLGAAFDPAVQTIPEAKVGTPAPVEWKVTNGFAALEGKLKAGSLGSSKDARPSIKDGEQQESTLTVGEGVERLDIAIGKVSDAAADLDLSVYLGSTLVGQAADGDSEEAVSLVKPAAGTYRIVVDGYSVPAGTTGYDYRDVYFAPSLGEVKIDDAQLVKLANGASAQVKAEVVVAGAAPEGRKFFGEVQLVNARGTIAGSGSAQIDKVTP</sequence>
<dbReference type="Proteomes" id="UP000599437">
    <property type="component" value="Unassembled WGS sequence"/>
</dbReference>
<feature type="active site" description="Charge relay system" evidence="5">
    <location>
        <position position="209"/>
    </location>
</feature>
<comment type="caution">
    <text evidence="10">The sequence shown here is derived from an EMBL/GenBank/DDBJ whole genome shotgun (WGS) entry which is preliminary data.</text>
</comment>
<feature type="chain" id="PRO_5045710530" evidence="8">
    <location>
        <begin position="39"/>
        <end position="1097"/>
    </location>
</feature>
<dbReference type="InterPro" id="IPR015500">
    <property type="entry name" value="Peptidase_S8_subtilisin-rel"/>
</dbReference>
<evidence type="ECO:0000256" key="7">
    <source>
        <dbReference type="SAM" id="MobiDB-lite"/>
    </source>
</evidence>
<keyword evidence="4 5" id="KW-0720">Serine protease</keyword>
<evidence type="ECO:0000256" key="4">
    <source>
        <dbReference type="ARBA" id="ARBA00022825"/>
    </source>
</evidence>
<dbReference type="InterPro" id="IPR000209">
    <property type="entry name" value="Peptidase_S8/S53_dom"/>
</dbReference>
<accession>A0ABQ3DEV1</accession>
<feature type="active site" description="Charge relay system" evidence="5">
    <location>
        <position position="580"/>
    </location>
</feature>
<dbReference type="EMBL" id="BMVO01000001">
    <property type="protein sequence ID" value="GHA88120.1"/>
    <property type="molecule type" value="Genomic_DNA"/>
</dbReference>
<keyword evidence="11" id="KW-1185">Reference proteome</keyword>
<protein>
    <submittedName>
        <fullName evidence="10">Serine protease</fullName>
    </submittedName>
</protein>
<dbReference type="RefSeq" id="WP_138898098.1">
    <property type="nucleotide sequence ID" value="NZ_BMVO01000001.1"/>
</dbReference>
<evidence type="ECO:0000256" key="1">
    <source>
        <dbReference type="ARBA" id="ARBA00011073"/>
    </source>
</evidence>
<evidence type="ECO:0000259" key="9">
    <source>
        <dbReference type="Pfam" id="PF00082"/>
    </source>
</evidence>